<name>A0ABW3ZH54_9RHOB</name>
<keyword evidence="1" id="KW-0175">Coiled coil</keyword>
<accession>A0ABW3ZH54</accession>
<keyword evidence="3" id="KW-1185">Reference proteome</keyword>
<dbReference type="Proteomes" id="UP001597135">
    <property type="component" value="Unassembled WGS sequence"/>
</dbReference>
<protein>
    <recommendedName>
        <fullName evidence="4">Flagellar FliJ protein</fullName>
    </recommendedName>
</protein>
<feature type="coiled-coil region" evidence="1">
    <location>
        <begin position="74"/>
        <end position="108"/>
    </location>
</feature>
<dbReference type="RefSeq" id="WP_386802120.1">
    <property type="nucleotide sequence ID" value="NZ_JBHTMU010000008.1"/>
</dbReference>
<reference evidence="3" key="1">
    <citation type="journal article" date="2019" name="Int. J. Syst. Evol. Microbiol.">
        <title>The Global Catalogue of Microorganisms (GCM) 10K type strain sequencing project: providing services to taxonomists for standard genome sequencing and annotation.</title>
        <authorList>
            <consortium name="The Broad Institute Genomics Platform"/>
            <consortium name="The Broad Institute Genome Sequencing Center for Infectious Disease"/>
            <person name="Wu L."/>
            <person name="Ma J."/>
        </authorList>
    </citation>
    <scope>NUCLEOTIDE SEQUENCE [LARGE SCALE GENOMIC DNA]</scope>
    <source>
        <strain evidence="3">CCUG 62953</strain>
    </source>
</reference>
<evidence type="ECO:0008006" key="4">
    <source>
        <dbReference type="Google" id="ProtNLM"/>
    </source>
</evidence>
<evidence type="ECO:0000313" key="3">
    <source>
        <dbReference type="Proteomes" id="UP001597135"/>
    </source>
</evidence>
<organism evidence="2 3">
    <name type="scientific">Litorisediminicola beolgyonensis</name>
    <dbReference type="NCBI Taxonomy" id="1173614"/>
    <lineage>
        <taxon>Bacteria</taxon>
        <taxon>Pseudomonadati</taxon>
        <taxon>Pseudomonadota</taxon>
        <taxon>Alphaproteobacteria</taxon>
        <taxon>Rhodobacterales</taxon>
        <taxon>Paracoccaceae</taxon>
        <taxon>Litorisediminicola</taxon>
    </lineage>
</organism>
<sequence>MTQRRTRTLALLERLARQRLDAEARVLGQLRADLSATEAERARLIASVETDATPPDQIGAAYTGSWLNGVSTYAQALSAQAVHLRREASDAQDRLAELYREAKTFEQLKARETEARKSERAAKEQAQIRAHLERLLPE</sequence>
<dbReference type="EMBL" id="JBHTMU010000008">
    <property type="protein sequence ID" value="MFD1342055.1"/>
    <property type="molecule type" value="Genomic_DNA"/>
</dbReference>
<proteinExistence type="predicted"/>
<comment type="caution">
    <text evidence="2">The sequence shown here is derived from an EMBL/GenBank/DDBJ whole genome shotgun (WGS) entry which is preliminary data.</text>
</comment>
<gene>
    <name evidence="2" type="ORF">ACFQ4E_06465</name>
</gene>
<evidence type="ECO:0000256" key="1">
    <source>
        <dbReference type="SAM" id="Coils"/>
    </source>
</evidence>
<evidence type="ECO:0000313" key="2">
    <source>
        <dbReference type="EMBL" id="MFD1342055.1"/>
    </source>
</evidence>